<dbReference type="EMBL" id="JNBR01000019">
    <property type="protein sequence ID" value="OQS00973.1"/>
    <property type="molecule type" value="Genomic_DNA"/>
</dbReference>
<feature type="domain" description="DHFR" evidence="18">
    <location>
        <begin position="3"/>
        <end position="177"/>
    </location>
</feature>
<feature type="active site" evidence="16 17">
    <location>
        <position position="357"/>
    </location>
</feature>
<evidence type="ECO:0000256" key="3">
    <source>
        <dbReference type="ARBA" id="ARBA00010176"/>
    </source>
</evidence>
<dbReference type="Pfam" id="PF00303">
    <property type="entry name" value="Thymidylat_synt"/>
    <property type="match status" value="1"/>
</dbReference>
<dbReference type="NCBIfam" id="NF002497">
    <property type="entry name" value="PRK01827.1-3"/>
    <property type="match status" value="1"/>
</dbReference>
<dbReference type="PROSITE" id="PS51330">
    <property type="entry name" value="DHFR_2"/>
    <property type="match status" value="1"/>
</dbReference>
<evidence type="ECO:0000256" key="14">
    <source>
        <dbReference type="ARBA" id="ARBA00048873"/>
    </source>
</evidence>
<dbReference type="PROSITE" id="PS00091">
    <property type="entry name" value="THYMIDYLATE_SYNTHASE"/>
    <property type="match status" value="1"/>
</dbReference>
<evidence type="ECO:0000259" key="18">
    <source>
        <dbReference type="PROSITE" id="PS51330"/>
    </source>
</evidence>
<protein>
    <recommendedName>
        <fullName evidence="4 15">Bifunctional dihydrofolate reductase-thymidylate synthase</fullName>
    </recommendedName>
</protein>
<keyword evidence="10 15" id="KW-0560">Oxidoreductase</keyword>
<dbReference type="HAMAP" id="MF_00008">
    <property type="entry name" value="Thymidy_synth_bact"/>
    <property type="match status" value="1"/>
</dbReference>
<keyword evidence="7 15" id="KW-0808">Transferase</keyword>
<proteinExistence type="inferred from homology"/>
<dbReference type="GO" id="GO:0006231">
    <property type="term" value="P:dTMP biosynthetic process"/>
    <property type="evidence" value="ECO:0007669"/>
    <property type="project" value="InterPro"/>
</dbReference>
<dbReference type="PANTHER" id="PTHR11548">
    <property type="entry name" value="THYMIDYLATE SYNTHASE 1"/>
    <property type="match status" value="1"/>
</dbReference>
<dbReference type="InterPro" id="IPR045097">
    <property type="entry name" value="Thymidate_synth/dCMP_Mease"/>
</dbReference>
<keyword evidence="20" id="KW-1185">Reference proteome</keyword>
<dbReference type="GO" id="GO:0004799">
    <property type="term" value="F:thymidylate synthase activity"/>
    <property type="evidence" value="ECO:0007669"/>
    <property type="project" value="UniProtKB-EC"/>
</dbReference>
<evidence type="ECO:0000256" key="5">
    <source>
        <dbReference type="ARBA" id="ARBA00022563"/>
    </source>
</evidence>
<sequence length="475" mass="52539">MMEMSMIVAVAKGSHGIGIKGQLPWRLSGDLKRFRELTTATTDAAKQNAVVMGRKTWESLPAKHRPLAGRINVVLSRDATFRASLAAVGVVTAGSLDEGVAAVPDVEHVFVIGGQSLYEEAARHPRCTRAHVTVVDGTFECDAFFPAALGSLGFERTSASAAVVENDLSYVYEQWDRKHEERQYLELIDKILQEGVRKGDRTGTGTLSLFGAQMRFNLRHDVFPLLTTKRVFWKGVAEELLWFISGNTNAKTLQDKGIKIWDGNGSREFLDKCAASPAGRSPLGLTQREVGDLGPVYGFQWRHFGATYVDMHTDYSGQGVDQLADVIHKIKHSPDDRRILLSAWNPSDLGLMALPPCHMFCQFYVANGELSCQMYQRSADMGLGVPFNIASYALLTRMIAQVCGLRAGDFIHVIGDAHVYSNHVEPLQEQLARTPTPFPTLRINPAKTDIDSFVFEDFTLQGYSPQKAIKMEMAV</sequence>
<dbReference type="Pfam" id="PF00186">
    <property type="entry name" value="DHFR_1"/>
    <property type="match status" value="1"/>
</dbReference>
<evidence type="ECO:0000256" key="6">
    <source>
        <dbReference type="ARBA" id="ARBA00022603"/>
    </source>
</evidence>
<accession>A0A1V9ZSK5</accession>
<evidence type="ECO:0000256" key="13">
    <source>
        <dbReference type="ARBA" id="ARBA00047344"/>
    </source>
</evidence>
<dbReference type="NCBIfam" id="TIGR03284">
    <property type="entry name" value="thym_sym"/>
    <property type="match status" value="1"/>
</dbReference>
<reference evidence="19 20" key="1">
    <citation type="journal article" date="2014" name="Genome Biol. Evol.">
        <title>The secreted proteins of Achlya hypogyna and Thraustotheca clavata identify the ancestral oomycete secretome and reveal gene acquisitions by horizontal gene transfer.</title>
        <authorList>
            <person name="Misner I."/>
            <person name="Blouin N."/>
            <person name="Leonard G."/>
            <person name="Richards T.A."/>
            <person name="Lane C.E."/>
        </authorList>
    </citation>
    <scope>NUCLEOTIDE SEQUENCE [LARGE SCALE GENOMIC DNA]</scope>
    <source>
        <strain evidence="19 20">ATCC 48635</strain>
    </source>
</reference>
<evidence type="ECO:0000256" key="17">
    <source>
        <dbReference type="PROSITE-ProRule" id="PRU10016"/>
    </source>
</evidence>
<dbReference type="CDD" id="cd00209">
    <property type="entry name" value="DHFR"/>
    <property type="match status" value="1"/>
</dbReference>
<dbReference type="SUPFAM" id="SSF53597">
    <property type="entry name" value="Dihydrofolate reductase-like"/>
    <property type="match status" value="1"/>
</dbReference>
<evidence type="ECO:0000256" key="12">
    <source>
        <dbReference type="ARBA" id="ARBA00025154"/>
    </source>
</evidence>
<dbReference type="InterPro" id="IPR023451">
    <property type="entry name" value="Thymidate_synth/dCMP_Mease_dom"/>
</dbReference>
<evidence type="ECO:0000256" key="11">
    <source>
        <dbReference type="ARBA" id="ARBA00023268"/>
    </source>
</evidence>
<dbReference type="PANTHER" id="PTHR11548:SF2">
    <property type="entry name" value="THYMIDYLATE SYNTHASE"/>
    <property type="match status" value="1"/>
</dbReference>
<dbReference type="InterPro" id="IPR000398">
    <property type="entry name" value="Thymidylate_synthase"/>
</dbReference>
<dbReference type="GO" id="GO:0004146">
    <property type="term" value="F:dihydrofolate reductase activity"/>
    <property type="evidence" value="ECO:0007669"/>
    <property type="project" value="UniProtKB-EC"/>
</dbReference>
<comment type="catalytic activity">
    <reaction evidence="13">
        <text>dUMP + (6R)-5,10-methylene-5,6,7,8-tetrahydrofolate = 7,8-dihydrofolate + dTMP</text>
        <dbReference type="Rhea" id="RHEA:12104"/>
        <dbReference type="ChEBI" id="CHEBI:15636"/>
        <dbReference type="ChEBI" id="CHEBI:57451"/>
        <dbReference type="ChEBI" id="CHEBI:63528"/>
        <dbReference type="ChEBI" id="CHEBI:246422"/>
        <dbReference type="EC" id="2.1.1.45"/>
    </reaction>
</comment>
<dbReference type="GO" id="GO:0006730">
    <property type="term" value="P:one-carbon metabolic process"/>
    <property type="evidence" value="ECO:0007669"/>
    <property type="project" value="UniProtKB-KW"/>
</dbReference>
<comment type="similarity">
    <text evidence="2 15">In the C-terminal section; belongs to the thymidylate synthase family.</text>
</comment>
<dbReference type="Gene3D" id="3.30.572.10">
    <property type="entry name" value="Thymidylate synthase/dCMP hydroxymethylase domain"/>
    <property type="match status" value="1"/>
</dbReference>
<dbReference type="Gene3D" id="3.40.430.10">
    <property type="entry name" value="Dihydrofolate Reductase, subunit A"/>
    <property type="match status" value="1"/>
</dbReference>
<evidence type="ECO:0000313" key="20">
    <source>
        <dbReference type="Proteomes" id="UP000243579"/>
    </source>
</evidence>
<comment type="function">
    <text evidence="12">Bifunctional enzyme. Involved in de novo dTMP biosynthesis. Key enzyme in folate metabolism. Catalyzes an essential reaction for de novo glycine and purine synthesis, DNA precursor synthesis, and for the conversion of dUMP to dTMP.</text>
</comment>
<dbReference type="PRINTS" id="PR00108">
    <property type="entry name" value="THYMDSNTHASE"/>
</dbReference>
<comment type="catalytic activity">
    <reaction evidence="14">
        <text>(6S)-5,6,7,8-tetrahydrofolate + NADP(+) = 7,8-dihydrofolate + NADPH + H(+)</text>
        <dbReference type="Rhea" id="RHEA:15009"/>
        <dbReference type="ChEBI" id="CHEBI:15378"/>
        <dbReference type="ChEBI" id="CHEBI:57451"/>
        <dbReference type="ChEBI" id="CHEBI:57453"/>
        <dbReference type="ChEBI" id="CHEBI:57783"/>
        <dbReference type="ChEBI" id="CHEBI:58349"/>
        <dbReference type="EC" id="1.5.1.3"/>
    </reaction>
</comment>
<gene>
    <name evidence="19" type="ORF">ACHHYP_02078</name>
</gene>
<dbReference type="SUPFAM" id="SSF55831">
    <property type="entry name" value="Thymidylate synthase/dCMP hydroxymethylase"/>
    <property type="match status" value="1"/>
</dbReference>
<organism evidence="19 20">
    <name type="scientific">Achlya hypogyna</name>
    <name type="common">Oomycete</name>
    <name type="synonym">Protoachlya hypogyna</name>
    <dbReference type="NCBI Taxonomy" id="1202772"/>
    <lineage>
        <taxon>Eukaryota</taxon>
        <taxon>Sar</taxon>
        <taxon>Stramenopiles</taxon>
        <taxon>Oomycota</taxon>
        <taxon>Saprolegniomycetes</taxon>
        <taxon>Saprolegniales</taxon>
        <taxon>Achlyaceae</taxon>
        <taxon>Achlya</taxon>
    </lineage>
</organism>
<evidence type="ECO:0000256" key="7">
    <source>
        <dbReference type="ARBA" id="ARBA00022679"/>
    </source>
</evidence>
<dbReference type="FunFam" id="3.30.572.10:FF:000002">
    <property type="entry name" value="Possible thymidylate synthase"/>
    <property type="match status" value="1"/>
</dbReference>
<dbReference type="STRING" id="1202772.A0A1V9ZSK5"/>
<evidence type="ECO:0000256" key="8">
    <source>
        <dbReference type="ARBA" id="ARBA00022727"/>
    </source>
</evidence>
<keyword evidence="6 15" id="KW-0489">Methyltransferase</keyword>
<name>A0A1V9ZSK5_ACHHY</name>
<evidence type="ECO:0000256" key="16">
    <source>
        <dbReference type="PIRSR" id="PIRSR000389-1"/>
    </source>
</evidence>
<evidence type="ECO:0000256" key="15">
    <source>
        <dbReference type="PIRNR" id="PIRNR000389"/>
    </source>
</evidence>
<evidence type="ECO:0000256" key="10">
    <source>
        <dbReference type="ARBA" id="ARBA00023002"/>
    </source>
</evidence>
<dbReference type="GO" id="GO:0005739">
    <property type="term" value="C:mitochondrion"/>
    <property type="evidence" value="ECO:0007669"/>
    <property type="project" value="TreeGrafter"/>
</dbReference>
<evidence type="ECO:0000256" key="1">
    <source>
        <dbReference type="ARBA" id="ARBA00004903"/>
    </source>
</evidence>
<keyword evidence="8 15" id="KW-0545">Nucleotide biosynthesis</keyword>
<dbReference type="GO" id="GO:0005829">
    <property type="term" value="C:cytosol"/>
    <property type="evidence" value="ECO:0007669"/>
    <property type="project" value="TreeGrafter"/>
</dbReference>
<evidence type="ECO:0000256" key="2">
    <source>
        <dbReference type="ARBA" id="ARBA00006900"/>
    </source>
</evidence>
<dbReference type="OrthoDB" id="766at2759"/>
<evidence type="ECO:0000313" key="19">
    <source>
        <dbReference type="EMBL" id="OQS00973.1"/>
    </source>
</evidence>
<dbReference type="InterPro" id="IPR036926">
    <property type="entry name" value="Thymidate_synth/dCMP_Mease_sf"/>
</dbReference>
<dbReference type="Proteomes" id="UP000243579">
    <property type="component" value="Unassembled WGS sequence"/>
</dbReference>
<dbReference type="InterPro" id="IPR017925">
    <property type="entry name" value="DHFR_CS"/>
</dbReference>
<keyword evidence="5 15" id="KW-0554">One-carbon metabolism</keyword>
<evidence type="ECO:0000256" key="9">
    <source>
        <dbReference type="ARBA" id="ARBA00022857"/>
    </source>
</evidence>
<dbReference type="InterPro" id="IPR024072">
    <property type="entry name" value="DHFR-like_dom_sf"/>
</dbReference>
<evidence type="ECO:0000256" key="4">
    <source>
        <dbReference type="ARBA" id="ARBA00019798"/>
    </source>
</evidence>
<keyword evidence="9" id="KW-0521">NADP</keyword>
<dbReference type="InterPro" id="IPR020940">
    <property type="entry name" value="Thymidylate_synthase_AS"/>
</dbReference>
<dbReference type="AlphaFoldDB" id="A0A1V9ZSK5"/>
<comment type="pathway">
    <text evidence="1 15">Cofactor biosynthesis; tetrahydrofolate biosynthesis; 5,6,7,8-tetrahydrofolate from 7,8-dihydrofolate: step 1/1.</text>
</comment>
<dbReference type="GO" id="GO:0032259">
    <property type="term" value="P:methylation"/>
    <property type="evidence" value="ECO:0007669"/>
    <property type="project" value="UniProtKB-KW"/>
</dbReference>
<comment type="similarity">
    <text evidence="3 15">In the N-terminal section; belongs to the dihydrofolate reductase family.</text>
</comment>
<keyword evidence="11" id="KW-0511">Multifunctional enzyme</keyword>
<comment type="caution">
    <text evidence="19">The sequence shown here is derived from an EMBL/GenBank/DDBJ whole genome shotgun (WGS) entry which is preliminary data.</text>
</comment>
<dbReference type="PIRSF" id="PIRSF000389">
    <property type="entry name" value="DHFR-TS"/>
    <property type="match status" value="1"/>
</dbReference>
<dbReference type="GO" id="GO:0046654">
    <property type="term" value="P:tetrahydrofolate biosynthetic process"/>
    <property type="evidence" value="ECO:0007669"/>
    <property type="project" value="UniProtKB-UniPathway"/>
</dbReference>
<dbReference type="CDD" id="cd00351">
    <property type="entry name" value="TS_Pyrimidine_HMase"/>
    <property type="match status" value="1"/>
</dbReference>
<dbReference type="UniPathway" id="UPA00077">
    <property type="reaction ID" value="UER00158"/>
</dbReference>
<dbReference type="InterPro" id="IPR012262">
    <property type="entry name" value="DHFR-TS"/>
</dbReference>
<dbReference type="InterPro" id="IPR001796">
    <property type="entry name" value="DHFR_dom"/>
</dbReference>
<dbReference type="PROSITE" id="PS00075">
    <property type="entry name" value="DHFR_1"/>
    <property type="match status" value="1"/>
</dbReference>